<reference evidence="3" key="1">
    <citation type="journal article" date="2019" name="Int. J. Syst. Evol. Microbiol.">
        <title>The Global Catalogue of Microorganisms (GCM) 10K type strain sequencing project: providing services to taxonomists for standard genome sequencing and annotation.</title>
        <authorList>
            <consortium name="The Broad Institute Genomics Platform"/>
            <consortium name="The Broad Institute Genome Sequencing Center for Infectious Disease"/>
            <person name="Wu L."/>
            <person name="Ma J."/>
        </authorList>
    </citation>
    <scope>NUCLEOTIDE SEQUENCE [LARGE SCALE GENOMIC DNA]</scope>
    <source>
        <strain evidence="3">CGMCC 1.15353</strain>
    </source>
</reference>
<sequence>MGLLDKIFGSSNQSNGGDHEPPDYFEFKYEYENESYGDEGMKSYRINVTVEFTWDETKGEYEVNSYARSPDGFTDVEIPNYSEFENDVNGDLHNKGINPIYIPDMDEWNFY</sequence>
<evidence type="ECO:0000313" key="3">
    <source>
        <dbReference type="Proteomes" id="UP000642571"/>
    </source>
</evidence>
<accession>A0ABQ1Q5Z9</accession>
<dbReference type="RefSeq" id="WP_188653836.1">
    <property type="nucleotide sequence ID" value="NZ_BMIN01000009.1"/>
</dbReference>
<evidence type="ECO:0000256" key="1">
    <source>
        <dbReference type="SAM" id="MobiDB-lite"/>
    </source>
</evidence>
<name>A0ABQ1Q5Z9_9BACI</name>
<proteinExistence type="predicted"/>
<protein>
    <submittedName>
        <fullName evidence="2">Uncharacterized protein</fullName>
    </submittedName>
</protein>
<comment type="caution">
    <text evidence="2">The sequence shown here is derived from an EMBL/GenBank/DDBJ whole genome shotgun (WGS) entry which is preliminary data.</text>
</comment>
<feature type="region of interest" description="Disordered" evidence="1">
    <location>
        <begin position="1"/>
        <end position="22"/>
    </location>
</feature>
<evidence type="ECO:0000313" key="2">
    <source>
        <dbReference type="EMBL" id="GGD14600.1"/>
    </source>
</evidence>
<dbReference type="EMBL" id="BMIN01000009">
    <property type="protein sequence ID" value="GGD14600.1"/>
    <property type="molecule type" value="Genomic_DNA"/>
</dbReference>
<gene>
    <name evidence="2" type="ORF">GCM10011389_22780</name>
</gene>
<organism evidence="2 3">
    <name type="scientific">Pontibacillus salipaludis</name>
    <dbReference type="NCBI Taxonomy" id="1697394"/>
    <lineage>
        <taxon>Bacteria</taxon>
        <taxon>Bacillati</taxon>
        <taxon>Bacillota</taxon>
        <taxon>Bacilli</taxon>
        <taxon>Bacillales</taxon>
        <taxon>Bacillaceae</taxon>
        <taxon>Pontibacillus</taxon>
    </lineage>
</organism>
<dbReference type="Proteomes" id="UP000642571">
    <property type="component" value="Unassembled WGS sequence"/>
</dbReference>
<keyword evidence="3" id="KW-1185">Reference proteome</keyword>